<sequence>MADAQKQAARPEDDASGNEKVLDALLYGAGMIGAVMVLLVVRWLLSLAGVLAGDDLWEGIGVVAAFMFAVMVAGGAVYGLLGDILGWLRGRDASTGRPASD</sequence>
<comment type="caution">
    <text evidence="2">The sequence shown here is derived from an EMBL/GenBank/DDBJ whole genome shotgun (WGS) entry which is preliminary data.</text>
</comment>
<dbReference type="EMBL" id="RCDA01000004">
    <property type="protein sequence ID" value="RLK47015.1"/>
    <property type="molecule type" value="Genomic_DNA"/>
</dbReference>
<feature type="transmembrane region" description="Helical" evidence="1">
    <location>
        <begin position="21"/>
        <end position="45"/>
    </location>
</feature>
<protein>
    <submittedName>
        <fullName evidence="2">Uncharacterized protein</fullName>
    </submittedName>
</protein>
<evidence type="ECO:0000256" key="1">
    <source>
        <dbReference type="SAM" id="Phobius"/>
    </source>
</evidence>
<name>A0A498BTK1_9GAMM</name>
<reference evidence="2 3" key="1">
    <citation type="submission" date="2018-10" db="EMBL/GenBank/DDBJ databases">
        <title>Genomic Encyclopedia of Type Strains, Phase IV (KMG-IV): sequencing the most valuable type-strain genomes for metagenomic binning, comparative biology and taxonomic classification.</title>
        <authorList>
            <person name="Goeker M."/>
        </authorList>
    </citation>
    <scope>NUCLEOTIDE SEQUENCE [LARGE SCALE GENOMIC DNA]</scope>
    <source>
        <strain evidence="2 3">DSM 12769</strain>
    </source>
</reference>
<organism evidence="2 3">
    <name type="scientific">Alkalispirillum mobile</name>
    <dbReference type="NCBI Taxonomy" id="85925"/>
    <lineage>
        <taxon>Bacteria</taxon>
        <taxon>Pseudomonadati</taxon>
        <taxon>Pseudomonadota</taxon>
        <taxon>Gammaproteobacteria</taxon>
        <taxon>Chromatiales</taxon>
        <taxon>Ectothiorhodospiraceae</taxon>
        <taxon>Alkalispirillum</taxon>
    </lineage>
</organism>
<keyword evidence="1" id="KW-0472">Membrane</keyword>
<keyword evidence="1" id="KW-1133">Transmembrane helix</keyword>
<keyword evidence="1" id="KW-0812">Transmembrane</keyword>
<evidence type="ECO:0000313" key="2">
    <source>
        <dbReference type="EMBL" id="RLK47015.1"/>
    </source>
</evidence>
<keyword evidence="3" id="KW-1185">Reference proteome</keyword>
<gene>
    <name evidence="2" type="ORF">DFR31_2329</name>
</gene>
<evidence type="ECO:0000313" key="3">
    <source>
        <dbReference type="Proteomes" id="UP000275461"/>
    </source>
</evidence>
<feature type="transmembrane region" description="Helical" evidence="1">
    <location>
        <begin position="57"/>
        <end position="81"/>
    </location>
</feature>
<proteinExistence type="predicted"/>
<dbReference type="Proteomes" id="UP000275461">
    <property type="component" value="Unassembled WGS sequence"/>
</dbReference>
<dbReference type="RefSeq" id="WP_121442851.1">
    <property type="nucleotide sequence ID" value="NZ_RCDA01000004.1"/>
</dbReference>
<accession>A0A498BTK1</accession>
<dbReference type="AlphaFoldDB" id="A0A498BTK1"/>